<comment type="caution">
    <text evidence="12">Lacks conserved residue(s) required for the propagation of feature annotation.</text>
</comment>
<keyword evidence="3" id="KW-0254">Endocytosis</keyword>
<evidence type="ECO:0000256" key="11">
    <source>
        <dbReference type="ARBA" id="ARBA00023180"/>
    </source>
</evidence>
<feature type="domain" description="EGF-like" evidence="14">
    <location>
        <begin position="124"/>
        <end position="159"/>
    </location>
</feature>
<dbReference type="PROSITE" id="PS01186">
    <property type="entry name" value="EGF_2"/>
    <property type="match status" value="6"/>
</dbReference>
<dbReference type="GO" id="GO:0006897">
    <property type="term" value="P:endocytosis"/>
    <property type="evidence" value="ECO:0007669"/>
    <property type="project" value="UniProtKB-KW"/>
</dbReference>
<sequence length="1770" mass="189751">MRSKSLGLGKWASAASPDKPQICTAESSTTAMHVASSADLQLGMPNVCANQEVSMLGVRQPCVQAFTRMMQVWKQGCTGRRWCVGFERRTAYYTAYRQAYSMDFHTVYKCCPGWAHKDNEMGCLHRVCSANACLNGGRCAETGERICHCPLGFKGPRCQYDINECEVDEGGCEGYCCNTIGSYYCKCPEGSKVGPDGKACNDINECDELNGGCQQTCVNTAGSYHCECSEGFRMHSDGRTCVAVNSCSILNGGCEHKCVDVGNNEYKCECRRNYQLKRDGRHCELRDLCKERNGGCAQFCNSEGGKANCSCRSGFMLSGDQKNCEDIDECSSGHAKCSHGCINMLGSFRCVCHPGFELGAEGKQCYRIEMEIVNSCEKNNGGCSHHCEHVTNGPLCSCNQGYRLDTDRRTCVDSDECLSVESCCSHLCRNYPGGYECSCRAGHRLSPDGCGCEDINECLAETSGCEHYCINTLGTYQCFCRIGFRLDLDQHSCISLYGSELDEEEEEGLEAERLPDLLFRKAPQLLHYTAGLHVRHSTDNNDDDDDDDDDDGRHVSDSDEELEIHREHRGELRLESTIVCLEGSFGDDCSVSCDDCVNGACSENMDQCDCSPGWTGIICNETCHQGSYGKSCNSMCHCLNGGSCDPVTGKCLCPLGVNGQFCEDGCLRGYFGKNCRRKCNCPNNGPCHRLYGACLCSLGLYGRFCHLACPKWTHGAGCSKECKCVQEQSSGCDPKTGSCFCKPAYHGLLCDKECDPGFFGAGCEQSCDCPGGGSCDPKTGLCSQRCPAGLQGDQCQLACQTGNYGENCRLTCDCGGASCDPVTGECDCPAGKRGSSCQEDCPDGFWGLKCQFSCSVCENSGSCNKQTGICNCKAGSMGNLCQEACEPGFWGQGCIGRCQCQDRSVGCDPVSGRCVCEPGYTGDNCEDKCVNGHYGHGCAQKCLCKNEALCDHVSGACICSPGFTGYLCEKISTASTTYFFRFFLDAVCLLFDIRPEKNVKKAGIKPFALPVLTSRMFYLGPQRARTAFTGLTVARCASAGTVPAATTSQEPACAPPAGQDHTAFWVMEATSLKQGNAKKVDLEKTAVRPVSVRMRAVVTTSLGDAAAQMVGLEPTANSCPPGHYGEQCSNKCLCQNGGFCHSVTGQCSCPPGHTGAACELECEEGNYGENCTQTCGCLNGGSCDKVTGKCLCLPGWIGENCQSEPLYDRTLTLKGRWKERPSSHNLNLWLHFFSNPCSEGFFGDRCERRCDCAHSSSCHHMTGRCECRPGWRGARIEDFPEIIGFPSTDHQPAFLGSTALPVPGVVSAALGCPVTTRRGVVAAQLDSRGSDVRKPALLARSDKIAASCADAPGSRSSVIPRQGNAAAHPATMGHAVSFVSLLLGVEPVHLGQTASPSAPASMAVAVTLGLGHAIVIRATLELTAVLSCACAGCPGGYYGKDCAKLCSCAEGAQCHPVTGRCICGPGRTGASCQQACPKGRYGLQCRYACSCQNGAVCDPVDGSCKCGLGWTGPQCETACPAGKYGPDCAQHCQCLNNATCRRFTGSCSCTAGYYGDYCQHGKRSLTNPDFKLTHECFECPSGFYGLNCQFTCDCNMGQACDHVTGKCLCPPGFYGSQCERQCENGSFGLNCMKSCNCADEASCDPSTGRCLCLSGQWGERCEKSCDGDHFGPNCSLLCQCFHGSHCDRVNGRCLCPLTWLGSTCSKAGHKVEGCKAEPASVKYCVLKCERLSTITLHVTLSPSIARLHQTSGVLNMSVSHRNRRTGSKTT</sequence>
<keyword evidence="5" id="KW-0732">Signal</keyword>
<dbReference type="PRINTS" id="PR00011">
    <property type="entry name" value="EGFLAMININ"/>
</dbReference>
<feature type="compositionally biased region" description="Basic and acidic residues" evidence="13">
    <location>
        <begin position="551"/>
        <end position="567"/>
    </location>
</feature>
<evidence type="ECO:0000256" key="5">
    <source>
        <dbReference type="ARBA" id="ARBA00022729"/>
    </source>
</evidence>
<feature type="disulfide bond" evidence="12">
    <location>
        <begin position="1549"/>
        <end position="1558"/>
    </location>
</feature>
<feature type="disulfide bond" evidence="12">
    <location>
        <begin position="1149"/>
        <end position="1158"/>
    </location>
</feature>
<dbReference type="Gene3D" id="2.10.25.10">
    <property type="entry name" value="Laminin"/>
    <property type="match status" value="9"/>
</dbReference>
<dbReference type="Proteomes" id="UP000250572">
    <property type="component" value="Unassembled WGS sequence"/>
</dbReference>
<feature type="domain" description="EGF-like" evidence="14">
    <location>
        <begin position="202"/>
        <end position="242"/>
    </location>
</feature>
<name>A0A315VA25_GAMAF</name>
<dbReference type="Pfam" id="PF00053">
    <property type="entry name" value="EGF_laminin"/>
    <property type="match status" value="6"/>
</dbReference>
<feature type="domain" description="EGF-like" evidence="14">
    <location>
        <begin position="1524"/>
        <end position="1559"/>
    </location>
</feature>
<dbReference type="SMART" id="SM00179">
    <property type="entry name" value="EGF_CA"/>
    <property type="match status" value="8"/>
</dbReference>
<evidence type="ECO:0000256" key="9">
    <source>
        <dbReference type="ARBA" id="ARBA00023157"/>
    </source>
</evidence>
<dbReference type="InterPro" id="IPR009030">
    <property type="entry name" value="Growth_fac_rcpt_cys_sf"/>
</dbReference>
<dbReference type="FunFam" id="2.170.300.10:FF:000041">
    <property type="entry name" value="Tyrosine protein kinase receptor tie-1, putative"/>
    <property type="match status" value="3"/>
</dbReference>
<keyword evidence="10" id="KW-0675">Receptor</keyword>
<dbReference type="STRING" id="33528.ENSGAFP00000006392"/>
<evidence type="ECO:0000256" key="3">
    <source>
        <dbReference type="ARBA" id="ARBA00022583"/>
    </source>
</evidence>
<evidence type="ECO:0000256" key="6">
    <source>
        <dbReference type="ARBA" id="ARBA00022737"/>
    </source>
</evidence>
<evidence type="ECO:0000256" key="2">
    <source>
        <dbReference type="ARBA" id="ARBA00022536"/>
    </source>
</evidence>
<dbReference type="SMART" id="SM00180">
    <property type="entry name" value="EGF_Lam"/>
    <property type="match status" value="15"/>
</dbReference>
<keyword evidence="2 12" id="KW-0245">EGF-like domain</keyword>
<evidence type="ECO:0000256" key="10">
    <source>
        <dbReference type="ARBA" id="ARBA00023170"/>
    </source>
</evidence>
<organism evidence="16 17">
    <name type="scientific">Gambusia affinis</name>
    <name type="common">Western mosquitofish</name>
    <name type="synonym">Heterandria affinis</name>
    <dbReference type="NCBI Taxonomy" id="33528"/>
    <lineage>
        <taxon>Eukaryota</taxon>
        <taxon>Metazoa</taxon>
        <taxon>Chordata</taxon>
        <taxon>Craniata</taxon>
        <taxon>Vertebrata</taxon>
        <taxon>Euteleostomi</taxon>
        <taxon>Actinopterygii</taxon>
        <taxon>Neopterygii</taxon>
        <taxon>Teleostei</taxon>
        <taxon>Neoteleostei</taxon>
        <taxon>Acanthomorphata</taxon>
        <taxon>Ovalentaria</taxon>
        <taxon>Atherinomorphae</taxon>
        <taxon>Cyprinodontiformes</taxon>
        <taxon>Poeciliidae</taxon>
        <taxon>Poeciliinae</taxon>
        <taxon>Gambusia</taxon>
    </lineage>
</organism>
<keyword evidence="4" id="KW-0812">Transmembrane</keyword>
<keyword evidence="11" id="KW-0325">Glycoprotein</keyword>
<comment type="subcellular location">
    <subcellularLocation>
        <location evidence="1">Membrane</location>
        <topology evidence="1">Single-pass type I membrane protein</topology>
    </subcellularLocation>
</comment>
<dbReference type="FunFam" id="2.170.300.10:FF:000002">
    <property type="entry name" value="Multiple epidermal growth factor-like domains 10"/>
    <property type="match status" value="2"/>
</dbReference>
<dbReference type="InterPro" id="IPR052108">
    <property type="entry name" value="MEGF/SIB"/>
</dbReference>
<dbReference type="InterPro" id="IPR000742">
    <property type="entry name" value="EGF"/>
</dbReference>
<feature type="domain" description="EGF-like" evidence="14">
    <location>
        <begin position="1124"/>
        <end position="1159"/>
    </location>
</feature>
<feature type="domain" description="EGF-like" evidence="14">
    <location>
        <begin position="1167"/>
        <end position="1202"/>
    </location>
</feature>
<keyword evidence="7" id="KW-1133">Transmembrane helix</keyword>
<dbReference type="GO" id="GO:0005509">
    <property type="term" value="F:calcium ion binding"/>
    <property type="evidence" value="ECO:0007669"/>
    <property type="project" value="InterPro"/>
</dbReference>
<feature type="compositionally biased region" description="Acidic residues" evidence="13">
    <location>
        <begin position="540"/>
        <end position="550"/>
    </location>
</feature>
<dbReference type="PROSITE" id="PS00022">
    <property type="entry name" value="EGF_1"/>
    <property type="match status" value="10"/>
</dbReference>
<dbReference type="InterPro" id="IPR018097">
    <property type="entry name" value="EGF_Ca-bd_CS"/>
</dbReference>
<dbReference type="InterPro" id="IPR002049">
    <property type="entry name" value="LE_dom"/>
</dbReference>
<dbReference type="PROSITE" id="PS00010">
    <property type="entry name" value="ASX_HYDROXYL"/>
    <property type="match status" value="2"/>
</dbReference>
<evidence type="ECO:0000256" key="7">
    <source>
        <dbReference type="ARBA" id="ARBA00022989"/>
    </source>
</evidence>
<dbReference type="PANTHER" id="PTHR24035:SF138">
    <property type="entry name" value="MULTIPLE EPIDERMAL GROWTH FACTOR-LIKE DOMAINS PROTEIN 6"/>
    <property type="match status" value="1"/>
</dbReference>
<feature type="domain" description="EGF-like" evidence="14">
    <location>
        <begin position="585"/>
        <end position="620"/>
    </location>
</feature>
<dbReference type="Pfam" id="PF07645">
    <property type="entry name" value="EGF_CA"/>
    <property type="match status" value="3"/>
</dbReference>
<dbReference type="InterPro" id="IPR049883">
    <property type="entry name" value="NOTCH1_EGF-like"/>
</dbReference>
<dbReference type="Gene3D" id="2.170.300.10">
    <property type="entry name" value="Tie2 ligand-binding domain superfamily"/>
    <property type="match status" value="7"/>
</dbReference>
<evidence type="ECO:0000256" key="4">
    <source>
        <dbReference type="ARBA" id="ARBA00022692"/>
    </source>
</evidence>
<dbReference type="SMART" id="SM00181">
    <property type="entry name" value="EGF"/>
    <property type="match status" value="25"/>
</dbReference>
<evidence type="ECO:0000313" key="17">
    <source>
        <dbReference type="Proteomes" id="UP000250572"/>
    </source>
</evidence>
<evidence type="ECO:0008006" key="18">
    <source>
        <dbReference type="Google" id="ProtNLM"/>
    </source>
</evidence>
<dbReference type="InterPro" id="IPR000152">
    <property type="entry name" value="EGF-type_Asp/Asn_hydroxyl_site"/>
</dbReference>
<dbReference type="Pfam" id="PF14670">
    <property type="entry name" value="FXa_inhibition"/>
    <property type="match status" value="3"/>
</dbReference>
<accession>A0A315VA25</accession>
<dbReference type="InterPro" id="IPR001881">
    <property type="entry name" value="EGF-like_Ca-bd_dom"/>
</dbReference>
<proteinExistence type="predicted"/>
<feature type="domain" description="EGF-like" evidence="14">
    <location>
        <begin position="326"/>
        <end position="366"/>
    </location>
</feature>
<reference evidence="16 17" key="1">
    <citation type="journal article" date="2018" name="G3 (Bethesda)">
        <title>A High-Quality Reference Genome for the Invasive Mosquitofish Gambusia affinis Using a Chicago Library.</title>
        <authorList>
            <person name="Hoffberg S.L."/>
            <person name="Troendle N.J."/>
            <person name="Glenn T.C."/>
            <person name="Mahmud O."/>
            <person name="Louha S."/>
            <person name="Chalopin D."/>
            <person name="Bennetzen J.L."/>
            <person name="Mauricio R."/>
        </authorList>
    </citation>
    <scope>NUCLEOTIDE SEQUENCE [LARGE SCALE GENOMIC DNA]</scope>
    <source>
        <strain evidence="16">NE01/NJP1002.9</strain>
        <tissue evidence="16">Muscle</tissue>
    </source>
</reference>
<feature type="region of interest" description="Disordered" evidence="13">
    <location>
        <begin position="536"/>
        <end position="567"/>
    </location>
</feature>
<evidence type="ECO:0000259" key="14">
    <source>
        <dbReference type="PROSITE" id="PS50026"/>
    </source>
</evidence>
<dbReference type="PROSITE" id="PS50026">
    <property type="entry name" value="EGF_3"/>
    <property type="match status" value="8"/>
</dbReference>
<evidence type="ECO:0000256" key="8">
    <source>
        <dbReference type="ARBA" id="ARBA00023136"/>
    </source>
</evidence>
<feature type="domain" description="EGF-like" evidence="14">
    <location>
        <begin position="1481"/>
        <end position="1516"/>
    </location>
</feature>
<dbReference type="PROSITE" id="PS51041">
    <property type="entry name" value="EMI"/>
    <property type="match status" value="1"/>
</dbReference>
<comment type="caution">
    <text evidence="16">The sequence shown here is derived from an EMBL/GenBank/DDBJ whole genome shotgun (WGS) entry which is preliminary data.</text>
</comment>
<dbReference type="InterPro" id="IPR011489">
    <property type="entry name" value="EMI_domain"/>
</dbReference>
<dbReference type="PROSITE" id="PS01187">
    <property type="entry name" value="EGF_CA"/>
    <property type="match status" value="3"/>
</dbReference>
<protein>
    <recommendedName>
        <fullName evidence="18">Multiple epidermal growth factor-like domains protein 6</fullName>
    </recommendedName>
</protein>
<evidence type="ECO:0000259" key="15">
    <source>
        <dbReference type="PROSITE" id="PS51041"/>
    </source>
</evidence>
<feature type="disulfide bond" evidence="12">
    <location>
        <begin position="1192"/>
        <end position="1201"/>
    </location>
</feature>
<feature type="disulfide bond" evidence="12">
    <location>
        <begin position="149"/>
        <end position="158"/>
    </location>
</feature>
<feature type="domain" description="EMI" evidence="15">
    <location>
        <begin position="44"/>
        <end position="125"/>
    </location>
</feature>
<dbReference type="SUPFAM" id="SSF57184">
    <property type="entry name" value="Growth factor receptor domain"/>
    <property type="match status" value="4"/>
</dbReference>
<evidence type="ECO:0000256" key="13">
    <source>
        <dbReference type="SAM" id="MobiDB-lite"/>
    </source>
</evidence>
<dbReference type="FunFam" id="2.10.25.10:FF:000009">
    <property type="entry name" value="Low-density lipoprotein receptor isoform 1"/>
    <property type="match status" value="1"/>
</dbReference>
<dbReference type="FunFam" id="2.10.25.10:FF:000010">
    <property type="entry name" value="Pro-epidermal growth factor"/>
    <property type="match status" value="1"/>
</dbReference>
<dbReference type="PANTHER" id="PTHR24035">
    <property type="entry name" value="MULTIPLE EPIDERMAL GROWTH FACTOR-LIKE DOMAINS PROTEIN"/>
    <property type="match status" value="1"/>
</dbReference>
<keyword evidence="17" id="KW-1185">Reference proteome</keyword>
<keyword evidence="6" id="KW-0677">Repeat</keyword>
<dbReference type="FunFam" id="2.10.25.10:FF:001129">
    <property type="entry name" value="Predicted protein"/>
    <property type="match status" value="1"/>
</dbReference>
<evidence type="ECO:0000256" key="1">
    <source>
        <dbReference type="ARBA" id="ARBA00004479"/>
    </source>
</evidence>
<gene>
    <name evidence="16" type="ORF">CCH79_00003680</name>
</gene>
<dbReference type="EMBL" id="NHOQ01001971">
    <property type="protein sequence ID" value="PWA20179.1"/>
    <property type="molecule type" value="Genomic_DNA"/>
</dbReference>
<feature type="disulfide bond" evidence="12">
    <location>
        <begin position="610"/>
        <end position="619"/>
    </location>
</feature>
<dbReference type="GO" id="GO:0016020">
    <property type="term" value="C:membrane"/>
    <property type="evidence" value="ECO:0007669"/>
    <property type="project" value="UniProtKB-SubCell"/>
</dbReference>
<evidence type="ECO:0000256" key="12">
    <source>
        <dbReference type="PROSITE-ProRule" id="PRU00076"/>
    </source>
</evidence>
<dbReference type="CDD" id="cd00055">
    <property type="entry name" value="EGF_Lam"/>
    <property type="match status" value="1"/>
</dbReference>
<feature type="disulfide bond" evidence="12">
    <location>
        <begin position="1506"/>
        <end position="1515"/>
    </location>
</feature>
<keyword evidence="8" id="KW-0472">Membrane</keyword>
<dbReference type="FunFam" id="2.10.25.10:FF:000037">
    <property type="entry name" value="Signal peptide, CUB domain and EGF-like domain-containing 2"/>
    <property type="match status" value="1"/>
</dbReference>
<keyword evidence="9 12" id="KW-1015">Disulfide bond</keyword>
<evidence type="ECO:0000313" key="16">
    <source>
        <dbReference type="EMBL" id="PWA20179.1"/>
    </source>
</evidence>